<dbReference type="Proteomes" id="UP001201629">
    <property type="component" value="Unassembled WGS sequence"/>
</dbReference>
<keyword evidence="2" id="KW-1185">Reference proteome</keyword>
<accession>A0ABS9N863</accession>
<evidence type="ECO:0000313" key="2">
    <source>
        <dbReference type="Proteomes" id="UP001201629"/>
    </source>
</evidence>
<protein>
    <submittedName>
        <fullName evidence="1">Uncharacterized protein</fullName>
    </submittedName>
</protein>
<gene>
    <name evidence="1" type="ORF">NIE79_004719</name>
</gene>
<reference evidence="1 2" key="1">
    <citation type="submission" date="2022-01" db="EMBL/GenBank/DDBJ databases">
        <authorList>
            <person name="Riesco R."/>
            <person name="Trujillo M.E."/>
        </authorList>
    </citation>
    <scope>NUCLEOTIDE SEQUENCE [LARGE SCALE GENOMIC DNA]</scope>
    <source>
        <strain evidence="1 2">NIE79</strain>
    </source>
</reference>
<evidence type="ECO:0000313" key="1">
    <source>
        <dbReference type="EMBL" id="MCG5446152.1"/>
    </source>
</evidence>
<name>A0ABS9N863_9ACTN</name>
<sequence length="56" mass="6574">MDPNKDLELDQLFERTSASTLRSLDTTIDVEQRLRDLFREAGLDPELVPERRSQTR</sequence>
<comment type="caution">
    <text evidence="1">The sequence shown here is derived from an EMBL/GenBank/DDBJ whole genome shotgun (WGS) entry which is preliminary data.</text>
</comment>
<dbReference type="RefSeq" id="WP_238681082.1">
    <property type="nucleotide sequence ID" value="NZ_JAKKFD010000044.1"/>
</dbReference>
<proteinExistence type="predicted"/>
<organism evidence="1 2">
    <name type="scientific">Micromonospora trifolii</name>
    <dbReference type="NCBI Taxonomy" id="2911208"/>
    <lineage>
        <taxon>Bacteria</taxon>
        <taxon>Bacillati</taxon>
        <taxon>Actinomycetota</taxon>
        <taxon>Actinomycetes</taxon>
        <taxon>Micromonosporales</taxon>
        <taxon>Micromonosporaceae</taxon>
        <taxon>Micromonospora</taxon>
    </lineage>
</organism>
<dbReference type="EMBL" id="JAKKFD010000044">
    <property type="protein sequence ID" value="MCG5446152.1"/>
    <property type="molecule type" value="Genomic_DNA"/>
</dbReference>